<feature type="compositionally biased region" description="Basic and acidic residues" evidence="1">
    <location>
        <begin position="38"/>
        <end position="65"/>
    </location>
</feature>
<accession>A0A0J6S728</accession>
<feature type="region of interest" description="Disordered" evidence="1">
    <location>
        <begin position="18"/>
        <end position="109"/>
    </location>
</feature>
<evidence type="ECO:0000256" key="1">
    <source>
        <dbReference type="SAM" id="MobiDB-lite"/>
    </source>
</evidence>
<feature type="compositionally biased region" description="Basic and acidic residues" evidence="1">
    <location>
        <begin position="18"/>
        <end position="29"/>
    </location>
</feature>
<organism evidence="2 3">
    <name type="scientific">Methylobacterium aquaticum</name>
    <dbReference type="NCBI Taxonomy" id="270351"/>
    <lineage>
        <taxon>Bacteria</taxon>
        <taxon>Pseudomonadati</taxon>
        <taxon>Pseudomonadota</taxon>
        <taxon>Alphaproteobacteria</taxon>
        <taxon>Hyphomicrobiales</taxon>
        <taxon>Methylobacteriaceae</taxon>
        <taxon>Methylobacterium</taxon>
    </lineage>
</organism>
<name>A0A0J6S728_9HYPH</name>
<dbReference type="AlphaFoldDB" id="A0A0J6S728"/>
<dbReference type="Proteomes" id="UP000035929">
    <property type="component" value="Unassembled WGS sequence"/>
</dbReference>
<comment type="caution">
    <text evidence="2">The sequence shown here is derived from an EMBL/GenBank/DDBJ whole genome shotgun (WGS) entry which is preliminary data.</text>
</comment>
<dbReference type="PATRIC" id="fig|270351.6.peg.2911"/>
<gene>
    <name evidence="2" type="ORF">VP06_24485</name>
</gene>
<protein>
    <submittedName>
        <fullName evidence="2">Uncharacterized protein</fullName>
    </submittedName>
</protein>
<evidence type="ECO:0000313" key="3">
    <source>
        <dbReference type="Proteomes" id="UP000035929"/>
    </source>
</evidence>
<dbReference type="RefSeq" id="WP_048466400.1">
    <property type="nucleotide sequence ID" value="NZ_LABX01000203.1"/>
</dbReference>
<proteinExistence type="predicted"/>
<dbReference type="EMBL" id="LABX01000203">
    <property type="protein sequence ID" value="KMO29494.1"/>
    <property type="molecule type" value="Genomic_DNA"/>
</dbReference>
<sequence length="109" mass="11899">MVKAMGLADRARALADKQIKGEALSKPEQDELTANPRLKAETDRRVAAGREDAERRAIVEEDGRRLGARPHGPAPAAPAARPRQPDEQDAAAVEARERTRQRMGSVRPS</sequence>
<reference evidence="2 3" key="1">
    <citation type="submission" date="2015-03" db="EMBL/GenBank/DDBJ databases">
        <title>Genome sequencing of Methylobacterium aquaticum DSM16371 type strain.</title>
        <authorList>
            <person name="Chaudhry V."/>
            <person name="Patil P.B."/>
        </authorList>
    </citation>
    <scope>NUCLEOTIDE SEQUENCE [LARGE SCALE GENOMIC DNA]</scope>
    <source>
        <strain evidence="2 3">DSM 16371</strain>
    </source>
</reference>
<evidence type="ECO:0000313" key="2">
    <source>
        <dbReference type="EMBL" id="KMO29494.1"/>
    </source>
</evidence>